<feature type="region of interest" description="Disordered" evidence="5">
    <location>
        <begin position="303"/>
        <end position="332"/>
    </location>
</feature>
<dbReference type="GO" id="GO:0005524">
    <property type="term" value="F:ATP binding"/>
    <property type="evidence" value="ECO:0007669"/>
    <property type="project" value="UniProtKB-KW"/>
</dbReference>
<evidence type="ECO:0000256" key="2">
    <source>
        <dbReference type="ARBA" id="ARBA00022448"/>
    </source>
</evidence>
<dbReference type="SUPFAM" id="SSF52540">
    <property type="entry name" value="P-loop containing nucleoside triphosphate hydrolases"/>
    <property type="match status" value="1"/>
</dbReference>
<dbReference type="OrthoDB" id="9804819at2"/>
<dbReference type="AlphaFoldDB" id="A0A540W320"/>
<evidence type="ECO:0000313" key="7">
    <source>
        <dbReference type="EMBL" id="TQF03419.1"/>
    </source>
</evidence>
<dbReference type="PROSITE" id="PS00211">
    <property type="entry name" value="ABC_TRANSPORTER_1"/>
    <property type="match status" value="1"/>
</dbReference>
<name>A0A540W320_9ACTN</name>
<dbReference type="PANTHER" id="PTHR43335:SF4">
    <property type="entry name" value="ABC TRANSPORTER, ATP-BINDING PROTEIN"/>
    <property type="match status" value="1"/>
</dbReference>
<comment type="similarity">
    <text evidence="1">Belongs to the ABC transporter superfamily.</text>
</comment>
<organism evidence="7 8">
    <name type="scientific">Kitasatospora acidiphila</name>
    <dbReference type="NCBI Taxonomy" id="2567942"/>
    <lineage>
        <taxon>Bacteria</taxon>
        <taxon>Bacillati</taxon>
        <taxon>Actinomycetota</taxon>
        <taxon>Actinomycetes</taxon>
        <taxon>Kitasatosporales</taxon>
        <taxon>Streptomycetaceae</taxon>
        <taxon>Kitasatospora</taxon>
    </lineage>
</organism>
<dbReference type="Proteomes" id="UP000319103">
    <property type="component" value="Unassembled WGS sequence"/>
</dbReference>
<dbReference type="RefSeq" id="WP_141634064.1">
    <property type="nucleotide sequence ID" value="NZ_VIGB01000003.1"/>
</dbReference>
<dbReference type="InterPro" id="IPR027417">
    <property type="entry name" value="P-loop_NTPase"/>
</dbReference>
<protein>
    <submittedName>
        <fullName evidence="7">ABC transporter ATP-binding protein</fullName>
    </submittedName>
</protein>
<dbReference type="PROSITE" id="PS50893">
    <property type="entry name" value="ABC_TRANSPORTER_2"/>
    <property type="match status" value="1"/>
</dbReference>
<evidence type="ECO:0000256" key="5">
    <source>
        <dbReference type="SAM" id="MobiDB-lite"/>
    </source>
</evidence>
<feature type="domain" description="ABC transporter" evidence="6">
    <location>
        <begin position="2"/>
        <end position="227"/>
    </location>
</feature>
<dbReference type="InterPro" id="IPR003593">
    <property type="entry name" value="AAA+_ATPase"/>
</dbReference>
<dbReference type="InterPro" id="IPR003439">
    <property type="entry name" value="ABC_transporter-like_ATP-bd"/>
</dbReference>
<dbReference type="EMBL" id="VIGB01000003">
    <property type="protein sequence ID" value="TQF03419.1"/>
    <property type="molecule type" value="Genomic_DNA"/>
</dbReference>
<dbReference type="Pfam" id="PF00005">
    <property type="entry name" value="ABC_tran"/>
    <property type="match status" value="1"/>
</dbReference>
<dbReference type="CDD" id="cd03268">
    <property type="entry name" value="ABC_BcrA_bacitracin_resist"/>
    <property type="match status" value="1"/>
</dbReference>
<keyword evidence="4 7" id="KW-0067">ATP-binding</keyword>
<evidence type="ECO:0000256" key="1">
    <source>
        <dbReference type="ARBA" id="ARBA00005417"/>
    </source>
</evidence>
<keyword evidence="2" id="KW-0813">Transport</keyword>
<evidence type="ECO:0000313" key="8">
    <source>
        <dbReference type="Proteomes" id="UP000319103"/>
    </source>
</evidence>
<accession>A0A540W320</accession>
<dbReference type="GO" id="GO:0016887">
    <property type="term" value="F:ATP hydrolysis activity"/>
    <property type="evidence" value="ECO:0007669"/>
    <property type="project" value="InterPro"/>
</dbReference>
<sequence>MIELHDLTKRYGDKLAVESLSFQVPKGVVTGFLGPNGAGKSTTMRLILDLDRPSSGSVTIDAKGYGVLKEPLKYIGALLEASASHPGRTARNHLLWLAQSNRIPVRRVDEVLALVGLTEVADKKARGFSLGMRQRLGIASALLGDPEILMFDEPVNGLDPEGILWIRTLMKQLAAEGRTVFVSSHLMSEMALTAEHLVVIGKGRLLADLPMADFIAQNSHSAVRLRTPHPEQLLDALAAESIPVQSGPEGSFEVTGGDPARLGELAAAHGITLHELSLQRASLEEAFMRMTADAVEYHAGPEAAAGQGEEHDAAGAPGSWGADWQRTRKGSN</sequence>
<keyword evidence="3" id="KW-0547">Nucleotide-binding</keyword>
<evidence type="ECO:0000256" key="4">
    <source>
        <dbReference type="ARBA" id="ARBA00022840"/>
    </source>
</evidence>
<comment type="caution">
    <text evidence="7">The sequence shown here is derived from an EMBL/GenBank/DDBJ whole genome shotgun (WGS) entry which is preliminary data.</text>
</comment>
<dbReference type="InterPro" id="IPR017871">
    <property type="entry name" value="ABC_transporter-like_CS"/>
</dbReference>
<evidence type="ECO:0000259" key="6">
    <source>
        <dbReference type="PROSITE" id="PS50893"/>
    </source>
</evidence>
<evidence type="ECO:0000256" key="3">
    <source>
        <dbReference type="ARBA" id="ARBA00022741"/>
    </source>
</evidence>
<keyword evidence="8" id="KW-1185">Reference proteome</keyword>
<proteinExistence type="inferred from homology"/>
<dbReference type="Gene3D" id="3.40.50.300">
    <property type="entry name" value="P-loop containing nucleotide triphosphate hydrolases"/>
    <property type="match status" value="1"/>
</dbReference>
<reference evidence="7 8" key="1">
    <citation type="submission" date="2019-06" db="EMBL/GenBank/DDBJ databases">
        <title>Description of Kitasatospora acidophila sp. nov. isolated from pine grove soil, and reclassification of Streptomyces novaecaesareae to Kitasatospora novaeceasareae comb. nov.</title>
        <authorList>
            <person name="Kim M.J."/>
        </authorList>
    </citation>
    <scope>NUCLEOTIDE SEQUENCE [LARGE SCALE GENOMIC DNA]</scope>
    <source>
        <strain evidence="7 8">MMS16-CNU292</strain>
    </source>
</reference>
<gene>
    <name evidence="7" type="ORF">E6W39_15730</name>
</gene>
<dbReference type="SMART" id="SM00382">
    <property type="entry name" value="AAA"/>
    <property type="match status" value="1"/>
</dbReference>
<dbReference type="PANTHER" id="PTHR43335">
    <property type="entry name" value="ABC TRANSPORTER, ATP-BINDING PROTEIN"/>
    <property type="match status" value="1"/>
</dbReference>